<sequence>MIQPDEESSKSSKMKGGTKVAALPLSYHFRSLYNRVQKISLDPETNRLLIYPFYFSEIQGNSKLEKELKVNIDTKNVKSSPYYKDKVLTLPISKKSRTELWQHWTDQAFSGLISAIATRRLNLVEKYDKKKHEKCSSEAHDITSHAKCLLVLEGDGLKNLLLKRKKYFDKIARNSSSSKSKRMQKYSRRLQSLESMKNYKASRFGGKMRKSESSVVADEKSWIGSFKTLKRTKRSTIKNAESYVLKSDQDRSPFTVITKQLSETVRIIKRKEKLSKWQETIERIKANGESMKKRKNIESKQRKRMRVFQKTKSLQLSENNSPERKPEKTRGGLLMNTAKIEEEIEDEELKEMFHQKVSNMTEEEKMMMIPIDLIRQATKIGLGLSGHNTTDMDTKTIKLISPRFMSVLPEDEEARKNEVDVLSPSLFSLHDSGSDLETKTSFKSIFGMADKVGMTAEDSQNFLDLLVEATGVAEAVEEAEDKLTNALRKKDDAMGRGPDGQPLYFTKENITERFPAEAKKIELFEKLDKTYSIEQLKDMNQTGYTVLNPKQMQMIYGKKSPFKNPRLLKTFNNMTRAEIQRAIHSTIKDVAEEKLKFEVRQNDIVLSPVLNTALINDPKTASQALILSPAVFVALINSPALFGSVILSPWLFVPLILSPRILSPVILDPFMFVPIILSPVALDPVVLSPGIFNPFVLSPLVMCPFILSPQVMTPLILSPFALTPLILTPLALSPIILSPFVLSPQVLSPQYISGLFLSPYALSPAIESKGALFTVFASPSWLS</sequence>
<keyword evidence="4" id="KW-1185">Reference proteome</keyword>
<gene>
    <name evidence="3" type="primary">Cre-mltn-5</name>
    <name evidence="3" type="ORF">CRE_04037</name>
</gene>
<reference evidence="3" key="1">
    <citation type="submission" date="2007-07" db="EMBL/GenBank/DDBJ databases">
        <title>PCAP assembly of the Caenorhabditis remanei genome.</title>
        <authorList>
            <consortium name="The Caenorhabditis remanei Sequencing Consortium"/>
            <person name="Wilson R.K."/>
        </authorList>
    </citation>
    <scope>NUCLEOTIDE SEQUENCE [LARGE SCALE GENOMIC DNA]</scope>
    <source>
        <strain evidence="3">PB4641</strain>
    </source>
</reference>
<keyword evidence="2" id="KW-0472">Membrane</keyword>
<dbReference type="AlphaFoldDB" id="E3MMW1"/>
<dbReference type="InterPro" id="IPR006954">
    <property type="entry name" value="Mlt-10-like"/>
</dbReference>
<keyword evidence="2" id="KW-1133">Transmembrane helix</keyword>
<dbReference type="Pfam" id="PF04870">
    <property type="entry name" value="Moulting_cycle"/>
    <property type="match status" value="1"/>
</dbReference>
<organism evidence="4">
    <name type="scientific">Caenorhabditis remanei</name>
    <name type="common">Caenorhabditis vulgaris</name>
    <dbReference type="NCBI Taxonomy" id="31234"/>
    <lineage>
        <taxon>Eukaryota</taxon>
        <taxon>Metazoa</taxon>
        <taxon>Ecdysozoa</taxon>
        <taxon>Nematoda</taxon>
        <taxon>Chromadorea</taxon>
        <taxon>Rhabditida</taxon>
        <taxon>Rhabditina</taxon>
        <taxon>Rhabditomorpha</taxon>
        <taxon>Rhabditoidea</taxon>
        <taxon>Rhabditidae</taxon>
        <taxon>Peloderinae</taxon>
        <taxon>Caenorhabditis</taxon>
    </lineage>
</organism>
<protein>
    <submittedName>
        <fullName evidence="3">CRE-MLTN-5 protein</fullName>
    </submittedName>
</protein>
<dbReference type="eggNOG" id="ENOG502SC9C">
    <property type="taxonomic scope" value="Eukaryota"/>
</dbReference>
<dbReference type="OMA" id="ADEKSWI"/>
<feature type="coiled-coil region" evidence="1">
    <location>
        <begin position="469"/>
        <end position="496"/>
    </location>
</feature>
<dbReference type="HOGENOM" id="CLU_010461_2_0_1"/>
<dbReference type="EMBL" id="DS268458">
    <property type="protein sequence ID" value="EFP05188.1"/>
    <property type="molecule type" value="Genomic_DNA"/>
</dbReference>
<proteinExistence type="predicted"/>
<evidence type="ECO:0000256" key="2">
    <source>
        <dbReference type="SAM" id="Phobius"/>
    </source>
</evidence>
<name>E3MMW1_CAERE</name>
<dbReference type="PANTHER" id="PTHR21523">
    <property type="match status" value="1"/>
</dbReference>
<evidence type="ECO:0000313" key="3">
    <source>
        <dbReference type="EMBL" id="EFP05188.1"/>
    </source>
</evidence>
<accession>E3MMW1</accession>
<feature type="transmembrane region" description="Helical" evidence="2">
    <location>
        <begin position="720"/>
        <end position="742"/>
    </location>
</feature>
<dbReference type="PANTHER" id="PTHR21523:SF5">
    <property type="entry name" value="MLT-TEN (MLT-10) RELATED"/>
    <property type="match status" value="1"/>
</dbReference>
<evidence type="ECO:0000313" key="4">
    <source>
        <dbReference type="Proteomes" id="UP000008281"/>
    </source>
</evidence>
<feature type="transmembrane region" description="Helical" evidence="2">
    <location>
        <begin position="665"/>
        <end position="685"/>
    </location>
</feature>
<dbReference type="OrthoDB" id="5917548at2759"/>
<feature type="transmembrane region" description="Helical" evidence="2">
    <location>
        <begin position="691"/>
        <end position="708"/>
    </location>
</feature>
<dbReference type="Proteomes" id="UP000008281">
    <property type="component" value="Unassembled WGS sequence"/>
</dbReference>
<keyword evidence="2" id="KW-0812">Transmembrane</keyword>
<evidence type="ECO:0000256" key="1">
    <source>
        <dbReference type="SAM" id="Coils"/>
    </source>
</evidence>
<dbReference type="STRING" id="31234.E3MMW1"/>
<feature type="transmembrane region" description="Helical" evidence="2">
    <location>
        <begin position="626"/>
        <end position="653"/>
    </location>
</feature>
<dbReference type="InParanoid" id="E3MMW1"/>
<keyword evidence="1" id="KW-0175">Coiled coil</keyword>